<name>A0A1B6C505_9HEMI</name>
<proteinExistence type="predicted"/>
<dbReference type="InterPro" id="IPR036869">
    <property type="entry name" value="J_dom_sf"/>
</dbReference>
<dbReference type="InterPro" id="IPR051339">
    <property type="entry name" value="DnaJ_subfamily_B"/>
</dbReference>
<accession>A0A1B6C505</accession>
<dbReference type="PRINTS" id="PR00625">
    <property type="entry name" value="JDOMAIN"/>
</dbReference>
<dbReference type="SMART" id="SM00271">
    <property type="entry name" value="DnaJ"/>
    <property type="match status" value="1"/>
</dbReference>
<evidence type="ECO:0000259" key="2">
    <source>
        <dbReference type="PROSITE" id="PS50076"/>
    </source>
</evidence>
<sequence>MGKDYYKILGISKGASDDEIKKAYRKLALKYHPDKNKTPSAEEKFKEVAEAYEVLSDKKKRDVYDEFGEAGLKGNVGGGHSGGSPGNNFTYTFHGDPRATFAQFFGTASPFGTFFDLGGPGSNRMFGGFGHDEDMDTDMDPFGLSGMGIGPRTGGPGGAFRSHSFNIHGNSPNRKDKLQDSPIEHDLYVTLEDIVRGCTKKNEDIKTGYATRWLIAKRRQGIDNKC</sequence>
<dbReference type="PROSITE" id="PS50076">
    <property type="entry name" value="DNAJ_2"/>
    <property type="match status" value="1"/>
</dbReference>
<dbReference type="GO" id="GO:0051087">
    <property type="term" value="F:protein-folding chaperone binding"/>
    <property type="evidence" value="ECO:0007669"/>
    <property type="project" value="TreeGrafter"/>
</dbReference>
<dbReference type="PANTHER" id="PTHR24078:SF553">
    <property type="entry name" value="DNAJ HOMOLOG SUBFAMILY B MEMBER 5"/>
    <property type="match status" value="1"/>
</dbReference>
<dbReference type="GO" id="GO:0051082">
    <property type="term" value="F:unfolded protein binding"/>
    <property type="evidence" value="ECO:0007669"/>
    <property type="project" value="TreeGrafter"/>
</dbReference>
<dbReference type="FunFam" id="1.10.287.110:FF:000033">
    <property type="entry name" value="dnaJ homolog subfamily B member 13"/>
    <property type="match status" value="1"/>
</dbReference>
<dbReference type="PROSITE" id="PS00636">
    <property type="entry name" value="DNAJ_1"/>
    <property type="match status" value="1"/>
</dbReference>
<dbReference type="EMBL" id="GEDC01028700">
    <property type="protein sequence ID" value="JAS08598.1"/>
    <property type="molecule type" value="Transcribed_RNA"/>
</dbReference>
<feature type="domain" description="J" evidence="2">
    <location>
        <begin position="4"/>
        <end position="68"/>
    </location>
</feature>
<protein>
    <recommendedName>
        <fullName evidence="2">J domain-containing protein</fullName>
    </recommendedName>
</protein>
<evidence type="ECO:0000313" key="3">
    <source>
        <dbReference type="EMBL" id="JAS08598.1"/>
    </source>
</evidence>
<dbReference type="InterPro" id="IPR018253">
    <property type="entry name" value="DnaJ_domain_CS"/>
</dbReference>
<dbReference type="PANTHER" id="PTHR24078">
    <property type="entry name" value="DNAJ HOMOLOG SUBFAMILY C MEMBER"/>
    <property type="match status" value="1"/>
</dbReference>
<keyword evidence="1" id="KW-0143">Chaperone</keyword>
<gene>
    <name evidence="3" type="ORF">g.21371</name>
</gene>
<dbReference type="SUPFAM" id="SSF46565">
    <property type="entry name" value="Chaperone J-domain"/>
    <property type="match status" value="1"/>
</dbReference>
<organism evidence="3">
    <name type="scientific">Clastoptera arizonana</name>
    <name type="common">Arizona spittle bug</name>
    <dbReference type="NCBI Taxonomy" id="38151"/>
    <lineage>
        <taxon>Eukaryota</taxon>
        <taxon>Metazoa</taxon>
        <taxon>Ecdysozoa</taxon>
        <taxon>Arthropoda</taxon>
        <taxon>Hexapoda</taxon>
        <taxon>Insecta</taxon>
        <taxon>Pterygota</taxon>
        <taxon>Neoptera</taxon>
        <taxon>Paraneoptera</taxon>
        <taxon>Hemiptera</taxon>
        <taxon>Auchenorrhyncha</taxon>
        <taxon>Cercopoidea</taxon>
        <taxon>Clastopteridae</taxon>
        <taxon>Clastoptera</taxon>
    </lineage>
</organism>
<dbReference type="CDD" id="cd06257">
    <property type="entry name" value="DnaJ"/>
    <property type="match status" value="1"/>
</dbReference>
<reference evidence="3" key="1">
    <citation type="submission" date="2015-12" db="EMBL/GenBank/DDBJ databases">
        <title>De novo transcriptome assembly of four potential Pierce s Disease insect vectors from Arizona vineyards.</title>
        <authorList>
            <person name="Tassone E.E."/>
        </authorList>
    </citation>
    <scope>NUCLEOTIDE SEQUENCE</scope>
</reference>
<dbReference type="GO" id="GO:0005829">
    <property type="term" value="C:cytosol"/>
    <property type="evidence" value="ECO:0007669"/>
    <property type="project" value="TreeGrafter"/>
</dbReference>
<dbReference type="AlphaFoldDB" id="A0A1B6C505"/>
<dbReference type="InterPro" id="IPR001623">
    <property type="entry name" value="DnaJ_domain"/>
</dbReference>
<dbReference type="Pfam" id="PF00226">
    <property type="entry name" value="DnaJ"/>
    <property type="match status" value="1"/>
</dbReference>
<evidence type="ECO:0000256" key="1">
    <source>
        <dbReference type="ARBA" id="ARBA00023186"/>
    </source>
</evidence>
<dbReference type="Gene3D" id="1.10.287.110">
    <property type="entry name" value="DnaJ domain"/>
    <property type="match status" value="1"/>
</dbReference>